<reference evidence="2" key="1">
    <citation type="journal article" date="2014" name="Int. J. Syst. Evol. Microbiol.">
        <title>Complete genome sequence of Corynebacterium casei LMG S-19264T (=DSM 44701T), isolated from a smear-ripened cheese.</title>
        <authorList>
            <consortium name="US DOE Joint Genome Institute (JGI-PGF)"/>
            <person name="Walter F."/>
            <person name="Albersmeier A."/>
            <person name="Kalinowski J."/>
            <person name="Ruckert C."/>
        </authorList>
    </citation>
    <scope>NUCLEOTIDE SEQUENCE</scope>
    <source>
        <strain evidence="2">CGMCC 1.12751</strain>
    </source>
</reference>
<proteinExistence type="predicted"/>
<dbReference type="InterPro" id="IPR011250">
    <property type="entry name" value="OMP/PagP_B-barrel"/>
</dbReference>
<evidence type="ECO:0008006" key="4">
    <source>
        <dbReference type="Google" id="ProtNLM"/>
    </source>
</evidence>
<protein>
    <recommendedName>
        <fullName evidence="4">Outer membrane protein beta-barrel domain-containing protein</fullName>
    </recommendedName>
</protein>
<reference evidence="2" key="2">
    <citation type="submission" date="2020-09" db="EMBL/GenBank/DDBJ databases">
        <authorList>
            <person name="Sun Q."/>
            <person name="Zhou Y."/>
        </authorList>
    </citation>
    <scope>NUCLEOTIDE SEQUENCE</scope>
    <source>
        <strain evidence="2">CGMCC 1.12751</strain>
    </source>
</reference>
<gene>
    <name evidence="2" type="ORF">GCM10010976_26820</name>
</gene>
<comment type="caution">
    <text evidence="2">The sequence shown here is derived from an EMBL/GenBank/DDBJ whole genome shotgun (WGS) entry which is preliminary data.</text>
</comment>
<evidence type="ECO:0000313" key="2">
    <source>
        <dbReference type="EMBL" id="GGG54522.1"/>
    </source>
</evidence>
<keyword evidence="1" id="KW-0732">Signal</keyword>
<name>A0A917LTK7_9FLAO</name>
<organism evidence="2 3">
    <name type="scientific">Bizionia arctica</name>
    <dbReference type="NCBI Taxonomy" id="1495645"/>
    <lineage>
        <taxon>Bacteria</taxon>
        <taxon>Pseudomonadati</taxon>
        <taxon>Bacteroidota</taxon>
        <taxon>Flavobacteriia</taxon>
        <taxon>Flavobacteriales</taxon>
        <taxon>Flavobacteriaceae</taxon>
        <taxon>Bizionia</taxon>
    </lineage>
</organism>
<evidence type="ECO:0000313" key="3">
    <source>
        <dbReference type="Proteomes" id="UP000625976"/>
    </source>
</evidence>
<dbReference type="Proteomes" id="UP000625976">
    <property type="component" value="Unassembled WGS sequence"/>
</dbReference>
<evidence type="ECO:0000256" key="1">
    <source>
        <dbReference type="SAM" id="SignalP"/>
    </source>
</evidence>
<dbReference type="AlphaFoldDB" id="A0A917LTK7"/>
<accession>A0A917LTK7</accession>
<keyword evidence="3" id="KW-1185">Reference proteome</keyword>
<dbReference type="SUPFAM" id="SSF56925">
    <property type="entry name" value="OMPA-like"/>
    <property type="match status" value="1"/>
</dbReference>
<sequence length="258" mass="28838">MIKMIKKITLTCFLLSSLFITAQETTDATPETKSSSWNYLVQPYLMFPNMKGDTQIRENLPALSVDANTSDIFSNLKMGAMLYLEARNKDWAITSDFVYMKLGQDVSPDKVVQNASLDVTETIWELAGFRRVIPMLEAGVGLRLVSIGAEANINMITGTNHNPNITETWVDPIIIVRSNHIIKDKFIANLRADIGGFGIGSELTWQVQAEAGYMFSDLFSLSLGYRYISIDYETGSGQDYFAYDIGTFGPELRLGFSF</sequence>
<feature type="signal peptide" evidence="1">
    <location>
        <begin position="1"/>
        <end position="22"/>
    </location>
</feature>
<feature type="chain" id="PRO_5038056130" description="Outer membrane protein beta-barrel domain-containing protein" evidence="1">
    <location>
        <begin position="23"/>
        <end position="258"/>
    </location>
</feature>
<dbReference type="EMBL" id="BMFQ01000003">
    <property type="protein sequence ID" value="GGG54522.1"/>
    <property type="molecule type" value="Genomic_DNA"/>
</dbReference>